<evidence type="ECO:0000313" key="1">
    <source>
        <dbReference type="EMBL" id="KAG5831174.1"/>
    </source>
</evidence>
<organism evidence="1 2">
    <name type="scientific">Anguilla anguilla</name>
    <name type="common">European freshwater eel</name>
    <name type="synonym">Muraena anguilla</name>
    <dbReference type="NCBI Taxonomy" id="7936"/>
    <lineage>
        <taxon>Eukaryota</taxon>
        <taxon>Metazoa</taxon>
        <taxon>Chordata</taxon>
        <taxon>Craniata</taxon>
        <taxon>Vertebrata</taxon>
        <taxon>Euteleostomi</taxon>
        <taxon>Actinopterygii</taxon>
        <taxon>Neopterygii</taxon>
        <taxon>Teleostei</taxon>
        <taxon>Anguilliformes</taxon>
        <taxon>Anguillidae</taxon>
        <taxon>Anguilla</taxon>
    </lineage>
</organism>
<name>A0A9D3LKK7_ANGAN</name>
<comment type="caution">
    <text evidence="1">The sequence shown here is derived from an EMBL/GenBank/DDBJ whole genome shotgun (WGS) entry which is preliminary data.</text>
</comment>
<accession>A0A9D3LKK7</accession>
<sequence length="143" mass="15775">MEGSSCLCTQVCVAECHVENPGLCASFLKTSFISHRREGTMALADKHKVKRLRLDRICEVPPPIITNTRGQRQDRGNLRWRGAGGTGVWLRASFLGPKSRPGHRLAHVLGRVAACRAWRGSLSLPPSQTAALRLFPALLLHFL</sequence>
<evidence type="ECO:0000313" key="2">
    <source>
        <dbReference type="Proteomes" id="UP001044222"/>
    </source>
</evidence>
<proteinExistence type="predicted"/>
<reference evidence="1" key="1">
    <citation type="submission" date="2021-01" db="EMBL/GenBank/DDBJ databases">
        <title>A chromosome-scale assembly of European eel, Anguilla anguilla.</title>
        <authorList>
            <person name="Henkel C."/>
            <person name="Jong-Raadsen S.A."/>
            <person name="Dufour S."/>
            <person name="Weltzien F.-A."/>
            <person name="Palstra A.P."/>
            <person name="Pelster B."/>
            <person name="Spaink H.P."/>
            <person name="Van Den Thillart G.E."/>
            <person name="Jansen H."/>
            <person name="Zahm M."/>
            <person name="Klopp C."/>
            <person name="Cedric C."/>
            <person name="Louis A."/>
            <person name="Berthelot C."/>
            <person name="Parey E."/>
            <person name="Roest Crollius H."/>
            <person name="Montfort J."/>
            <person name="Robinson-Rechavi M."/>
            <person name="Bucao C."/>
            <person name="Bouchez O."/>
            <person name="Gislard M."/>
            <person name="Lluch J."/>
            <person name="Milhes M."/>
            <person name="Lampietro C."/>
            <person name="Lopez Roques C."/>
            <person name="Donnadieu C."/>
            <person name="Braasch I."/>
            <person name="Desvignes T."/>
            <person name="Postlethwait J."/>
            <person name="Bobe J."/>
            <person name="Guiguen Y."/>
            <person name="Dirks R."/>
        </authorList>
    </citation>
    <scope>NUCLEOTIDE SEQUENCE</scope>
    <source>
        <strain evidence="1">Tag_6206</strain>
        <tissue evidence="1">Liver</tissue>
    </source>
</reference>
<keyword evidence="2" id="KW-1185">Reference proteome</keyword>
<dbReference type="Proteomes" id="UP001044222">
    <property type="component" value="Chromosome 18"/>
</dbReference>
<protein>
    <submittedName>
        <fullName evidence="1">Uncharacterized protein</fullName>
    </submittedName>
</protein>
<dbReference type="AlphaFoldDB" id="A0A9D3LKK7"/>
<gene>
    <name evidence="1" type="ORF">ANANG_G00301020</name>
</gene>
<dbReference type="EMBL" id="JAFIRN010000018">
    <property type="protein sequence ID" value="KAG5831174.1"/>
    <property type="molecule type" value="Genomic_DNA"/>
</dbReference>